<organism evidence="1 2">
    <name type="scientific">Pristionchus entomophagus</name>
    <dbReference type="NCBI Taxonomy" id="358040"/>
    <lineage>
        <taxon>Eukaryota</taxon>
        <taxon>Metazoa</taxon>
        <taxon>Ecdysozoa</taxon>
        <taxon>Nematoda</taxon>
        <taxon>Chromadorea</taxon>
        <taxon>Rhabditida</taxon>
        <taxon>Rhabditina</taxon>
        <taxon>Diplogasteromorpha</taxon>
        <taxon>Diplogasteroidea</taxon>
        <taxon>Neodiplogasteridae</taxon>
        <taxon>Pristionchus</taxon>
    </lineage>
</organism>
<comment type="caution">
    <text evidence="1">The sequence shown here is derived from an EMBL/GenBank/DDBJ whole genome shotgun (WGS) entry which is preliminary data.</text>
</comment>
<dbReference type="EMBL" id="BTSX01000003">
    <property type="protein sequence ID" value="GMS90901.1"/>
    <property type="molecule type" value="Genomic_DNA"/>
</dbReference>
<dbReference type="Proteomes" id="UP001432027">
    <property type="component" value="Unassembled WGS sequence"/>
</dbReference>
<dbReference type="PANTHER" id="PTHR46671:SF7">
    <property type="entry name" value="CORE-2_I-BRANCHING ENZYME"/>
    <property type="match status" value="1"/>
</dbReference>
<accession>A0AAV5T5U8</accession>
<keyword evidence="2" id="KW-1185">Reference proteome</keyword>
<feature type="non-terminal residue" evidence="1">
    <location>
        <position position="1"/>
    </location>
</feature>
<reference evidence="1" key="1">
    <citation type="submission" date="2023-10" db="EMBL/GenBank/DDBJ databases">
        <title>Genome assembly of Pristionchus species.</title>
        <authorList>
            <person name="Yoshida K."/>
            <person name="Sommer R.J."/>
        </authorList>
    </citation>
    <scope>NUCLEOTIDE SEQUENCE</scope>
    <source>
        <strain evidence="1">RS0144</strain>
    </source>
</reference>
<gene>
    <name evidence="1" type="ORF">PENTCL1PPCAC_13076</name>
</gene>
<proteinExistence type="predicted"/>
<evidence type="ECO:0000313" key="1">
    <source>
        <dbReference type="EMBL" id="GMS90901.1"/>
    </source>
</evidence>
<name>A0AAV5T5U8_9BILA</name>
<sequence>IRGKNWKYIIYQQNHDIIIKTNAEIGQIFETMGGANDIEFSLCPIDDRCDIPEKNLGKLGLCPKNLNK</sequence>
<evidence type="ECO:0000313" key="2">
    <source>
        <dbReference type="Proteomes" id="UP001432027"/>
    </source>
</evidence>
<dbReference type="PANTHER" id="PTHR46671">
    <property type="entry name" value="PROTEIN CBG11221"/>
    <property type="match status" value="1"/>
</dbReference>
<dbReference type="AlphaFoldDB" id="A0AAV5T5U8"/>
<protein>
    <submittedName>
        <fullName evidence="1">Uncharacterized protein</fullName>
    </submittedName>
</protein>
<feature type="non-terminal residue" evidence="1">
    <location>
        <position position="68"/>
    </location>
</feature>